<dbReference type="Gene3D" id="2.40.50.140">
    <property type="entry name" value="Nucleic acid-binding proteins"/>
    <property type="match status" value="1"/>
</dbReference>
<comment type="similarity">
    <text evidence="4">Belongs to the class I-like SAM-binding methyltransferase superfamily. RNA M5U methyltransferase family.</text>
</comment>
<dbReference type="InterPro" id="IPR012340">
    <property type="entry name" value="NA-bd_OB-fold"/>
</dbReference>
<evidence type="ECO:0000313" key="6">
    <source>
        <dbReference type="Proteomes" id="UP001058364"/>
    </source>
</evidence>
<dbReference type="GO" id="GO:0008168">
    <property type="term" value="F:methyltransferase activity"/>
    <property type="evidence" value="ECO:0007669"/>
    <property type="project" value="UniProtKB-KW"/>
</dbReference>
<evidence type="ECO:0000256" key="3">
    <source>
        <dbReference type="ARBA" id="ARBA00022691"/>
    </source>
</evidence>
<name>A0ABY5TYK8_9BACT</name>
<dbReference type="PROSITE" id="PS51687">
    <property type="entry name" value="SAM_MT_RNA_M5U"/>
    <property type="match status" value="1"/>
</dbReference>
<dbReference type="Gene3D" id="3.40.50.150">
    <property type="entry name" value="Vaccinia Virus protein VP39"/>
    <property type="match status" value="1"/>
</dbReference>
<accession>A0ABY5TYK8</accession>
<dbReference type="EMBL" id="CP103423">
    <property type="protein sequence ID" value="UWD34119.1"/>
    <property type="molecule type" value="Genomic_DNA"/>
</dbReference>
<evidence type="ECO:0000256" key="2">
    <source>
        <dbReference type="ARBA" id="ARBA00022679"/>
    </source>
</evidence>
<dbReference type="GO" id="GO:0032259">
    <property type="term" value="P:methylation"/>
    <property type="evidence" value="ECO:0007669"/>
    <property type="project" value="UniProtKB-KW"/>
</dbReference>
<dbReference type="PANTHER" id="PTHR11061:SF30">
    <property type="entry name" value="TRNA (URACIL(54)-C(5))-METHYLTRANSFERASE"/>
    <property type="match status" value="1"/>
</dbReference>
<dbReference type="InterPro" id="IPR010280">
    <property type="entry name" value="U5_MeTrfase_fam"/>
</dbReference>
<keyword evidence="1 4" id="KW-0489">Methyltransferase</keyword>
<dbReference type="CDD" id="cd02440">
    <property type="entry name" value="AdoMet_MTases"/>
    <property type="match status" value="1"/>
</dbReference>
<dbReference type="SUPFAM" id="SSF50249">
    <property type="entry name" value="Nucleic acid-binding proteins"/>
    <property type="match status" value="1"/>
</dbReference>
<keyword evidence="6" id="KW-1185">Reference proteome</keyword>
<dbReference type="Pfam" id="PF05958">
    <property type="entry name" value="tRNA_U5-meth_tr"/>
    <property type="match status" value="1"/>
</dbReference>
<protein>
    <submittedName>
        <fullName evidence="5">RsmD family RNA methyltransferase</fullName>
    </submittedName>
</protein>
<dbReference type="PANTHER" id="PTHR11061">
    <property type="entry name" value="RNA M5U METHYLTRANSFERASE"/>
    <property type="match status" value="1"/>
</dbReference>
<keyword evidence="2 4" id="KW-0808">Transferase</keyword>
<evidence type="ECO:0000256" key="4">
    <source>
        <dbReference type="PROSITE-ProRule" id="PRU01024"/>
    </source>
</evidence>
<reference evidence="5" key="1">
    <citation type="submission" date="2022-08" db="EMBL/GenBank/DDBJ databases">
        <title>Complete genome sequence of Mycoplasma molare type strain H 542.</title>
        <authorList>
            <person name="Spergser J."/>
        </authorList>
    </citation>
    <scope>NUCLEOTIDE SEQUENCE</scope>
    <source>
        <strain evidence="5">H 542</strain>
    </source>
</reference>
<keyword evidence="3 4" id="KW-0949">S-adenosyl-L-methionine</keyword>
<feature type="binding site" evidence="4">
    <location>
        <position position="197"/>
    </location>
    <ligand>
        <name>S-adenosyl-L-methionine</name>
        <dbReference type="ChEBI" id="CHEBI:59789"/>
    </ligand>
</feature>
<dbReference type="Proteomes" id="UP001058364">
    <property type="component" value="Chromosome"/>
</dbReference>
<dbReference type="RefSeq" id="WP_027123139.1">
    <property type="nucleotide sequence ID" value="NZ_CP103423.1"/>
</dbReference>
<evidence type="ECO:0000313" key="5">
    <source>
        <dbReference type="EMBL" id="UWD34119.1"/>
    </source>
</evidence>
<dbReference type="SUPFAM" id="SSF53335">
    <property type="entry name" value="S-adenosyl-L-methionine-dependent methyltransferases"/>
    <property type="match status" value="1"/>
</dbReference>
<feature type="binding site" evidence="4">
    <location>
        <position position="245"/>
    </location>
    <ligand>
        <name>S-adenosyl-L-methionine</name>
        <dbReference type="ChEBI" id="CHEBI:59789"/>
    </ligand>
</feature>
<proteinExistence type="inferred from homology"/>
<dbReference type="InterPro" id="IPR029063">
    <property type="entry name" value="SAM-dependent_MTases_sf"/>
</dbReference>
<feature type="active site" description="Nucleophile" evidence="4">
    <location>
        <position position="318"/>
    </location>
</feature>
<feature type="binding site" evidence="4">
    <location>
        <position position="291"/>
    </location>
    <ligand>
        <name>S-adenosyl-L-methionine</name>
        <dbReference type="ChEBI" id="CHEBI:59789"/>
    </ligand>
</feature>
<sequence>MTTRIIYYNQRGEGVGIYQNKPIYIPFSILNEEIEFEIVEEKEKYYIGKLKKLISPSINRNYNLPKNYEFIGGYELIHMNKEAEKEYKIYNLINTFKKIANIDLKIEDINYFQGEKELRYRNKITLFDGGLKKKKSNEIYYLDDFLLTNIKPQSTKKGKIIIRDLETRIEGHKKENLYTFDSLEDLRFKVSIGSFYQVNKEVCLYVYNKIKELIPKNKDILDLYSGIGTIAAFISNKSQSVTAVEINDSSFKDFIYNIELNNLKNITPVKQDVYKFLKNTQNNFFDVFVVDPDRTGLKKEVVKEISRLLPEKIIYLSCNIATQANDINLLKENYNIEYIEIVNMFPKTFHIENLILLNKK</sequence>
<organism evidence="5 6">
    <name type="scientific">Mesomycoplasma molare</name>
    <dbReference type="NCBI Taxonomy" id="171288"/>
    <lineage>
        <taxon>Bacteria</taxon>
        <taxon>Bacillati</taxon>
        <taxon>Mycoplasmatota</taxon>
        <taxon>Mycoplasmoidales</taxon>
        <taxon>Metamycoplasmataceae</taxon>
        <taxon>Mesomycoplasma</taxon>
    </lineage>
</organism>
<feature type="binding site" evidence="4">
    <location>
        <position position="224"/>
    </location>
    <ligand>
        <name>S-adenosyl-L-methionine</name>
        <dbReference type="ChEBI" id="CHEBI:59789"/>
    </ligand>
</feature>
<evidence type="ECO:0000256" key="1">
    <source>
        <dbReference type="ARBA" id="ARBA00022603"/>
    </source>
</evidence>
<gene>
    <name evidence="5" type="ORF">NX772_03455</name>
</gene>